<gene>
    <name evidence="8" type="ORF">OIU79_002742</name>
</gene>
<keyword evidence="4 6" id="KW-1133">Transmembrane helix</keyword>
<reference evidence="8" key="1">
    <citation type="submission" date="2022-11" db="EMBL/GenBank/DDBJ databases">
        <authorList>
            <person name="Hyden B.L."/>
            <person name="Feng K."/>
            <person name="Yates T."/>
            <person name="Jawdy S."/>
            <person name="Smart L.B."/>
            <person name="Muchero W."/>
        </authorList>
    </citation>
    <scope>NUCLEOTIDE SEQUENCE</scope>
    <source>
        <tissue evidence="8">Shoot tip</tissue>
    </source>
</reference>
<sequence>MWAHRTGEFSMYKRMSPRDYTVVADVEDSSVVSHSIPDQETTNPSWRLSFPHVLAATISAFLFGYHLGVVNEPLESISFDLGFNGNTLAEGLVVSTCLGGALIGSLFSGWIADGIGRRRAFQLCALPMIVGASISATTTTLAGMLLGRLLVGTGMGLGPPVASLYVTEVSPPFVRGTYGSFIQIATCLGLMGALLFGIPVREIAGWWRICFWVSTVPAGILALSMMFCAESPHWLYKQGRTAEAEAEFERLLGGAHVKFAMQELSKLDRGDESDVVHFSELFYGRCFRGICIFILGYAPTDFVSMYILHFGIYSCYCHHQFVFSSLSSLLFSLGFVIHMFLLQLFLLGQPYLLYNSYLA</sequence>
<evidence type="ECO:0000256" key="4">
    <source>
        <dbReference type="ARBA" id="ARBA00022989"/>
    </source>
</evidence>
<dbReference type="PROSITE" id="PS00216">
    <property type="entry name" value="SUGAR_TRANSPORT_1"/>
    <property type="match status" value="1"/>
</dbReference>
<dbReference type="Proteomes" id="UP001151532">
    <property type="component" value="Chromosome 18"/>
</dbReference>
<keyword evidence="9" id="KW-1185">Reference proteome</keyword>
<dbReference type="Gene3D" id="1.20.1250.20">
    <property type="entry name" value="MFS general substrate transporter like domains"/>
    <property type="match status" value="1"/>
</dbReference>
<evidence type="ECO:0000256" key="5">
    <source>
        <dbReference type="ARBA" id="ARBA00023136"/>
    </source>
</evidence>
<dbReference type="GO" id="GO:0016020">
    <property type="term" value="C:membrane"/>
    <property type="evidence" value="ECO:0007669"/>
    <property type="project" value="UniProtKB-SubCell"/>
</dbReference>
<protein>
    <submittedName>
        <fullName evidence="8">PLASTIDIC GLUCOSE TRANSPORTER 3-RELATED</fullName>
    </submittedName>
</protein>
<name>A0A9Q0UJX6_SALPP</name>
<feature type="transmembrane region" description="Helical" evidence="6">
    <location>
        <begin position="48"/>
        <end position="68"/>
    </location>
</feature>
<keyword evidence="2" id="KW-0813">Transport</keyword>
<dbReference type="Pfam" id="PF00083">
    <property type="entry name" value="Sugar_tr"/>
    <property type="match status" value="1"/>
</dbReference>
<feature type="transmembrane region" description="Helical" evidence="6">
    <location>
        <begin position="287"/>
        <end position="309"/>
    </location>
</feature>
<dbReference type="PANTHER" id="PTHR23503">
    <property type="entry name" value="SOLUTE CARRIER FAMILY 2"/>
    <property type="match status" value="1"/>
</dbReference>
<dbReference type="PRINTS" id="PR00171">
    <property type="entry name" value="SUGRTRNSPORT"/>
</dbReference>
<evidence type="ECO:0000259" key="7">
    <source>
        <dbReference type="PROSITE" id="PS50850"/>
    </source>
</evidence>
<dbReference type="PANTHER" id="PTHR23503:SF8">
    <property type="entry name" value="FACILITATED GLUCOSE TRANSPORTER PROTEIN 1"/>
    <property type="match status" value="1"/>
</dbReference>
<feature type="transmembrane region" description="Helical" evidence="6">
    <location>
        <begin position="123"/>
        <end position="146"/>
    </location>
</feature>
<evidence type="ECO:0000256" key="6">
    <source>
        <dbReference type="SAM" id="Phobius"/>
    </source>
</evidence>
<dbReference type="PROSITE" id="PS50850">
    <property type="entry name" value="MFS"/>
    <property type="match status" value="1"/>
</dbReference>
<dbReference type="InterPro" id="IPR036259">
    <property type="entry name" value="MFS_trans_sf"/>
</dbReference>
<feature type="transmembrane region" description="Helical" evidence="6">
    <location>
        <begin position="178"/>
        <end position="197"/>
    </location>
</feature>
<keyword evidence="5 6" id="KW-0472">Membrane</keyword>
<feature type="transmembrane region" description="Helical" evidence="6">
    <location>
        <begin position="88"/>
        <end position="111"/>
    </location>
</feature>
<comment type="caution">
    <text evidence="8">The sequence shown here is derived from an EMBL/GenBank/DDBJ whole genome shotgun (WGS) entry which is preliminary data.</text>
</comment>
<dbReference type="AlphaFoldDB" id="A0A9Q0UJX6"/>
<dbReference type="InterPro" id="IPR005829">
    <property type="entry name" value="Sugar_transporter_CS"/>
</dbReference>
<evidence type="ECO:0000313" key="8">
    <source>
        <dbReference type="EMBL" id="KAJ6731480.1"/>
    </source>
</evidence>
<accession>A0A9Q0UJX6</accession>
<evidence type="ECO:0000256" key="2">
    <source>
        <dbReference type="ARBA" id="ARBA00022448"/>
    </source>
</evidence>
<dbReference type="InterPro" id="IPR005828">
    <property type="entry name" value="MFS_sugar_transport-like"/>
</dbReference>
<evidence type="ECO:0000256" key="1">
    <source>
        <dbReference type="ARBA" id="ARBA00004141"/>
    </source>
</evidence>
<dbReference type="InterPro" id="IPR003663">
    <property type="entry name" value="Sugar/inositol_transpt"/>
</dbReference>
<evidence type="ECO:0000313" key="9">
    <source>
        <dbReference type="Proteomes" id="UP001151532"/>
    </source>
</evidence>
<dbReference type="InterPro" id="IPR045263">
    <property type="entry name" value="GLUT"/>
</dbReference>
<feature type="transmembrane region" description="Helical" evidence="6">
    <location>
        <begin position="321"/>
        <end position="346"/>
    </location>
</feature>
<dbReference type="SUPFAM" id="SSF103473">
    <property type="entry name" value="MFS general substrate transporter"/>
    <property type="match status" value="1"/>
</dbReference>
<dbReference type="EMBL" id="JAPFFK010000012">
    <property type="protein sequence ID" value="KAJ6731480.1"/>
    <property type="molecule type" value="Genomic_DNA"/>
</dbReference>
<comment type="subcellular location">
    <subcellularLocation>
        <location evidence="1">Membrane</location>
        <topology evidence="1">Multi-pass membrane protein</topology>
    </subcellularLocation>
</comment>
<dbReference type="GO" id="GO:0015149">
    <property type="term" value="F:hexose transmembrane transporter activity"/>
    <property type="evidence" value="ECO:0007669"/>
    <property type="project" value="TreeGrafter"/>
</dbReference>
<keyword evidence="3 6" id="KW-0812">Transmembrane</keyword>
<dbReference type="InterPro" id="IPR020846">
    <property type="entry name" value="MFS_dom"/>
</dbReference>
<feature type="domain" description="Major facilitator superfamily (MFS) profile" evidence="7">
    <location>
        <begin position="52"/>
        <end position="359"/>
    </location>
</feature>
<proteinExistence type="predicted"/>
<keyword evidence="8" id="KW-0762">Sugar transport</keyword>
<evidence type="ECO:0000256" key="3">
    <source>
        <dbReference type="ARBA" id="ARBA00022692"/>
    </source>
</evidence>
<reference evidence="8" key="2">
    <citation type="journal article" date="2023" name="Int. J. Mol. Sci.">
        <title>De Novo Assembly and Annotation of 11 Diverse Shrub Willow (Salix) Genomes Reveals Novel Gene Organization in Sex-Linked Regions.</title>
        <authorList>
            <person name="Hyden B."/>
            <person name="Feng K."/>
            <person name="Yates T.B."/>
            <person name="Jawdy S."/>
            <person name="Cereghino C."/>
            <person name="Smart L.B."/>
            <person name="Muchero W."/>
        </authorList>
    </citation>
    <scope>NUCLEOTIDE SEQUENCE</scope>
    <source>
        <tissue evidence="8">Shoot tip</tissue>
    </source>
</reference>
<dbReference type="OrthoDB" id="6612291at2759"/>
<organism evidence="8 9">
    <name type="scientific">Salix purpurea</name>
    <name type="common">Purple osier willow</name>
    <dbReference type="NCBI Taxonomy" id="77065"/>
    <lineage>
        <taxon>Eukaryota</taxon>
        <taxon>Viridiplantae</taxon>
        <taxon>Streptophyta</taxon>
        <taxon>Embryophyta</taxon>
        <taxon>Tracheophyta</taxon>
        <taxon>Spermatophyta</taxon>
        <taxon>Magnoliopsida</taxon>
        <taxon>eudicotyledons</taxon>
        <taxon>Gunneridae</taxon>
        <taxon>Pentapetalae</taxon>
        <taxon>rosids</taxon>
        <taxon>fabids</taxon>
        <taxon>Malpighiales</taxon>
        <taxon>Salicaceae</taxon>
        <taxon>Saliceae</taxon>
        <taxon>Salix</taxon>
    </lineage>
</organism>
<feature type="transmembrane region" description="Helical" evidence="6">
    <location>
        <begin position="209"/>
        <end position="227"/>
    </location>
</feature>